<organism evidence="2 3">
    <name type="scientific">Paenibacillus curdlanolyticus YK9</name>
    <dbReference type="NCBI Taxonomy" id="717606"/>
    <lineage>
        <taxon>Bacteria</taxon>
        <taxon>Bacillati</taxon>
        <taxon>Bacillota</taxon>
        <taxon>Bacilli</taxon>
        <taxon>Bacillales</taxon>
        <taxon>Paenibacillaceae</taxon>
        <taxon>Paenibacillus</taxon>
    </lineage>
</organism>
<name>E0IF36_9BACL</name>
<dbReference type="Proteomes" id="UP000005387">
    <property type="component" value="Unassembled WGS sequence"/>
</dbReference>
<sequence>MKSIIFLTCICIFLLCSACSSKEKNLEGSSVSHYYSFSGTIGDAVHQKKPIQLENNLEENYTMILRGFVVSESEFELYNKQYDQSTKDRILTVTKETRFFILSNDKKQKDAVDIEKFLQYLTENKEASVEFWAYLAEQKQVHTEPANHINKYLVADEINVIRNP</sequence>
<keyword evidence="3" id="KW-1185">Reference proteome</keyword>
<evidence type="ECO:0000256" key="1">
    <source>
        <dbReference type="SAM" id="SignalP"/>
    </source>
</evidence>
<dbReference type="RefSeq" id="WP_006040260.1">
    <property type="nucleotide sequence ID" value="NZ_AEDD01000013.1"/>
</dbReference>
<feature type="signal peptide" evidence="1">
    <location>
        <begin position="1"/>
        <end position="18"/>
    </location>
</feature>
<dbReference type="EMBL" id="AEDD01000013">
    <property type="protein sequence ID" value="EFM08812.1"/>
    <property type="molecule type" value="Genomic_DNA"/>
</dbReference>
<evidence type="ECO:0008006" key="4">
    <source>
        <dbReference type="Google" id="ProtNLM"/>
    </source>
</evidence>
<proteinExistence type="predicted"/>
<keyword evidence="1" id="KW-0732">Signal</keyword>
<accession>E0IF36</accession>
<dbReference type="AlphaFoldDB" id="E0IF36"/>
<evidence type="ECO:0000313" key="3">
    <source>
        <dbReference type="Proteomes" id="UP000005387"/>
    </source>
</evidence>
<protein>
    <recommendedName>
        <fullName evidence="4">Lipoprotein</fullName>
    </recommendedName>
</protein>
<gene>
    <name evidence="2" type="ORF">PaecuDRAFT_4277</name>
</gene>
<feature type="chain" id="PRO_5038387957" description="Lipoprotein" evidence="1">
    <location>
        <begin position="19"/>
        <end position="164"/>
    </location>
</feature>
<evidence type="ECO:0000313" key="2">
    <source>
        <dbReference type="EMBL" id="EFM08812.1"/>
    </source>
</evidence>
<reference evidence="2 3" key="1">
    <citation type="submission" date="2010-07" db="EMBL/GenBank/DDBJ databases">
        <title>The draft genome of Paenibacillus curdlanolyticus YK9.</title>
        <authorList>
            <consortium name="US DOE Joint Genome Institute (JGI-PGF)"/>
            <person name="Lucas S."/>
            <person name="Copeland A."/>
            <person name="Lapidus A."/>
            <person name="Cheng J.-F."/>
            <person name="Bruce D."/>
            <person name="Goodwin L."/>
            <person name="Pitluck S."/>
            <person name="Land M.L."/>
            <person name="Hauser L."/>
            <person name="Chang Y.-J."/>
            <person name="Jeffries C."/>
            <person name="Anderson I.J."/>
            <person name="Johnson E."/>
            <person name="Loganathan U."/>
            <person name="Mulhopadhyay B."/>
            <person name="Kyrpides N."/>
            <person name="Woyke T.J."/>
        </authorList>
    </citation>
    <scope>NUCLEOTIDE SEQUENCE [LARGE SCALE GENOMIC DNA]</scope>
    <source>
        <strain evidence="2 3">YK9</strain>
    </source>
</reference>